<dbReference type="PRINTS" id="PR00154">
    <property type="entry name" value="AMPBINDING"/>
</dbReference>
<dbReference type="InterPro" id="IPR029058">
    <property type="entry name" value="AB_hydrolase_fold"/>
</dbReference>
<evidence type="ECO:0000313" key="8">
    <source>
        <dbReference type="Proteomes" id="UP000322244"/>
    </source>
</evidence>
<dbReference type="FunFam" id="3.40.50.980:FF:000001">
    <property type="entry name" value="Non-ribosomal peptide synthetase"/>
    <property type="match status" value="1"/>
</dbReference>
<dbReference type="PROSITE" id="PS00012">
    <property type="entry name" value="PHOSPHOPANTETHEINE"/>
    <property type="match status" value="1"/>
</dbReference>
<dbReference type="NCBIfam" id="TIGR01733">
    <property type="entry name" value="AA-adenyl-dom"/>
    <property type="match status" value="1"/>
</dbReference>
<sequence>MSNADPRRTPRPRKGARDRSRTRRGVSTLPQLLIAAVESAHDRDAVVFDGQSYTYGDIDQRSSRLARILIEHGAGPGTIVVVAITRSVESIVAVWAIAKTGAAFVPVDPQAPVSRIEYLIDDSAIDLGITVGAHRAVLPTGPTWLVLDDVADAARIDAASDHPISNHDRLRPARVDDPAYVIYTSGSTGRPKGVIVSHAGLSGLVAAELAHYRITATSRVLHVCSPTFDVSVLEMLLAFTSGAALVIAPATVGGGDALAELLAAEKVSHMLITPGALSTVPPDDLPDLTVVIVVGDTFGPDLVANWSRDRCFFNGYGPTEATILATRSNPIDVDAPITIGAPIPGVIGLVLDRRLRPTPTGVVGELYLGGPQLARGYQGRAGLTAERFVANPFAAGSRLYRTGDLVRQNADGELEYLGRSDFQVKVRGQRIELGEIERTMLADDAVAQAAVVVQSDTEGRQHLVAYVVGADDATIEQAALLLAAEAILPSYMVPDLIVPLDEMPLTPNGKVDRKALPVPVFASAAPFRAAETDNEHLLADVFADLLGVDRVGLDDSFFALGGDSIVSIQLVSRAKARGLVFTPQDVFECKTVAELLKAAVLAEADLPVPENLSRTFDVGQFEDRYPAIADVWPLAPLQAGLLFHAMLAETSIDAYSIQVAVQLKGAVDGPRLRAAAQGVLDRHPALRAAFVTAADGTPVQVIVDSVAVPWRDVDLSDLVPAQRESAFSTLALDDRTARFDVTQPPLIRFALVSLTTDESVLVVTNHHILLDGWSMPLLLQDLLTLYATQGDPSVLPHVRPYRSYLAWLDHQDRDNSTRVWADALRGAEPTLLAAADPKRELGDLGDSVIIDLAADVSDLLSARAAQWGVTLNTIVQSAWGILLGRLLARDDVVFGSTVSGRPASLDGVESMVGLFINTLPVRIRLDATETIEGLLRRVQREQAALLDHHYVALPDIVAATSSEIAFDTLTVFESYPVDRAALAEHAATIDGMAITDVQMDGATHYPLTLVTTVDNGVQLHLRYLPDLFDRVAIEAFGRQLERILGAFATDPACVVGDIELMSEVERSALLRVSGPASAERVLLSELLAAAVASNPDGVALRYEGLSVTYRDLDRRSNRIARELVSRGVGPETYAAFAIERSIDSTVALWAIAKTGAAFLPVDPSYPADRIAHMLADSGCVVGLTLTRHRDALPATVPWLELDAPHAESHSPDAIDSSELTAPQRIDQPAYLIYTSGTTGLPKGVVVTHAGVANFAAEQRDRYAVTAESG</sequence>
<dbReference type="InterPro" id="IPR009081">
    <property type="entry name" value="PP-bd_ACP"/>
</dbReference>
<dbReference type="GO" id="GO:0008610">
    <property type="term" value="P:lipid biosynthetic process"/>
    <property type="evidence" value="ECO:0007669"/>
    <property type="project" value="UniProtKB-ARBA"/>
</dbReference>
<dbReference type="OrthoDB" id="9803968at2"/>
<dbReference type="Proteomes" id="UP000322244">
    <property type="component" value="Unassembled WGS sequence"/>
</dbReference>
<dbReference type="Gene3D" id="3.30.559.10">
    <property type="entry name" value="Chloramphenicol acetyltransferase-like domain"/>
    <property type="match status" value="1"/>
</dbReference>
<dbReference type="InterPro" id="IPR045851">
    <property type="entry name" value="AMP-bd_C_sf"/>
</dbReference>
<feature type="compositionally biased region" description="Basic residues" evidence="5">
    <location>
        <begin position="9"/>
        <end position="24"/>
    </location>
</feature>
<evidence type="ECO:0000256" key="5">
    <source>
        <dbReference type="SAM" id="MobiDB-lite"/>
    </source>
</evidence>
<dbReference type="PANTHER" id="PTHR45527">
    <property type="entry name" value="NONRIBOSOMAL PEPTIDE SYNTHETASE"/>
    <property type="match status" value="1"/>
</dbReference>
<dbReference type="InterPro" id="IPR023213">
    <property type="entry name" value="CAT-like_dom_sf"/>
</dbReference>
<evidence type="ECO:0000256" key="3">
    <source>
        <dbReference type="ARBA" id="ARBA00022450"/>
    </source>
</evidence>
<comment type="caution">
    <text evidence="7">The sequence shown here is derived from an EMBL/GenBank/DDBJ whole genome shotgun (WGS) entry which is preliminary data.</text>
</comment>
<dbReference type="CDD" id="cd19543">
    <property type="entry name" value="DCL_NRPS"/>
    <property type="match status" value="1"/>
</dbReference>
<dbReference type="EMBL" id="VLNY01000005">
    <property type="protein sequence ID" value="KAA0022470.1"/>
    <property type="molecule type" value="Genomic_DNA"/>
</dbReference>
<dbReference type="Gene3D" id="2.30.38.10">
    <property type="entry name" value="Luciferase, Domain 3"/>
    <property type="match status" value="1"/>
</dbReference>
<gene>
    <name evidence="7" type="ORF">FOY51_12225</name>
</gene>
<dbReference type="InterPro" id="IPR025110">
    <property type="entry name" value="AMP-bd_C"/>
</dbReference>
<dbReference type="PROSITE" id="PS50075">
    <property type="entry name" value="CARRIER"/>
    <property type="match status" value="1"/>
</dbReference>
<dbReference type="GO" id="GO:0043041">
    <property type="term" value="P:amino acid activation for nonribosomal peptide biosynthetic process"/>
    <property type="evidence" value="ECO:0007669"/>
    <property type="project" value="TreeGrafter"/>
</dbReference>
<evidence type="ECO:0000256" key="4">
    <source>
        <dbReference type="ARBA" id="ARBA00022553"/>
    </source>
</evidence>
<dbReference type="Gene3D" id="3.30.559.30">
    <property type="entry name" value="Nonribosomal peptide synthetase, condensation domain"/>
    <property type="match status" value="1"/>
</dbReference>
<dbReference type="InterPro" id="IPR000873">
    <property type="entry name" value="AMP-dep_synth/lig_dom"/>
</dbReference>
<feature type="region of interest" description="Disordered" evidence="5">
    <location>
        <begin position="1"/>
        <end position="24"/>
    </location>
</feature>
<dbReference type="Pfam" id="PF13193">
    <property type="entry name" value="AMP-binding_C"/>
    <property type="match status" value="1"/>
</dbReference>
<dbReference type="AlphaFoldDB" id="A0A5A7S8K8"/>
<keyword evidence="8" id="KW-1185">Reference proteome</keyword>
<feature type="domain" description="Carrier" evidence="6">
    <location>
        <begin position="529"/>
        <end position="603"/>
    </location>
</feature>
<dbReference type="GO" id="GO:0044550">
    <property type="term" value="P:secondary metabolite biosynthetic process"/>
    <property type="evidence" value="ECO:0007669"/>
    <property type="project" value="TreeGrafter"/>
</dbReference>
<dbReference type="PROSITE" id="PS00455">
    <property type="entry name" value="AMP_BINDING"/>
    <property type="match status" value="2"/>
</dbReference>
<dbReference type="Pfam" id="PF00501">
    <property type="entry name" value="AMP-binding"/>
    <property type="match status" value="2"/>
</dbReference>
<organism evidence="7 8">
    <name type="scientific">Antrihabitans cavernicola</name>
    <dbReference type="NCBI Taxonomy" id="2495913"/>
    <lineage>
        <taxon>Bacteria</taxon>
        <taxon>Bacillati</taxon>
        <taxon>Actinomycetota</taxon>
        <taxon>Actinomycetes</taxon>
        <taxon>Mycobacteriales</taxon>
        <taxon>Nocardiaceae</taxon>
        <taxon>Antrihabitans</taxon>
    </lineage>
</organism>
<comment type="cofactor">
    <cofactor evidence="1">
        <name>pantetheine 4'-phosphate</name>
        <dbReference type="ChEBI" id="CHEBI:47942"/>
    </cofactor>
</comment>
<dbReference type="InterPro" id="IPR020459">
    <property type="entry name" value="AMP-binding"/>
</dbReference>
<dbReference type="GO" id="GO:0003824">
    <property type="term" value="F:catalytic activity"/>
    <property type="evidence" value="ECO:0007669"/>
    <property type="project" value="InterPro"/>
</dbReference>
<evidence type="ECO:0000256" key="2">
    <source>
        <dbReference type="ARBA" id="ARBA00006432"/>
    </source>
</evidence>
<dbReference type="Gene3D" id="3.30.300.30">
    <property type="match status" value="1"/>
</dbReference>
<dbReference type="GO" id="GO:0031177">
    <property type="term" value="F:phosphopantetheine binding"/>
    <property type="evidence" value="ECO:0007669"/>
    <property type="project" value="InterPro"/>
</dbReference>
<keyword evidence="3" id="KW-0596">Phosphopantetheine</keyword>
<dbReference type="CDD" id="cd05930">
    <property type="entry name" value="A_NRPS"/>
    <property type="match status" value="1"/>
</dbReference>
<dbReference type="FunFam" id="1.10.1200.10:FF:000005">
    <property type="entry name" value="Nonribosomal peptide synthetase 1"/>
    <property type="match status" value="1"/>
</dbReference>
<dbReference type="InterPro" id="IPR006162">
    <property type="entry name" value="Ppantetheine_attach_site"/>
</dbReference>
<dbReference type="InterPro" id="IPR020845">
    <property type="entry name" value="AMP-binding_CS"/>
</dbReference>
<protein>
    <submittedName>
        <fullName evidence="7">Amino acid adenylation domain-containing protein</fullName>
    </submittedName>
</protein>
<dbReference type="Pfam" id="PF00550">
    <property type="entry name" value="PP-binding"/>
    <property type="match status" value="1"/>
</dbReference>
<dbReference type="SUPFAM" id="SSF56801">
    <property type="entry name" value="Acetyl-CoA synthetase-like"/>
    <property type="match status" value="2"/>
</dbReference>
<evidence type="ECO:0000313" key="7">
    <source>
        <dbReference type="EMBL" id="KAA0022470.1"/>
    </source>
</evidence>
<dbReference type="InterPro" id="IPR020806">
    <property type="entry name" value="PKS_PP-bd"/>
</dbReference>
<dbReference type="InterPro" id="IPR010071">
    <property type="entry name" value="AA_adenyl_dom"/>
</dbReference>
<dbReference type="SUPFAM" id="SSF52777">
    <property type="entry name" value="CoA-dependent acyltransferases"/>
    <property type="match status" value="2"/>
</dbReference>
<dbReference type="FunFam" id="3.30.300.30:FF:000010">
    <property type="entry name" value="Enterobactin synthetase component F"/>
    <property type="match status" value="1"/>
</dbReference>
<dbReference type="PANTHER" id="PTHR45527:SF1">
    <property type="entry name" value="FATTY ACID SYNTHASE"/>
    <property type="match status" value="1"/>
</dbReference>
<dbReference type="Pfam" id="PF00668">
    <property type="entry name" value="Condensation"/>
    <property type="match status" value="1"/>
</dbReference>
<dbReference type="Gene3D" id="3.40.50.1820">
    <property type="entry name" value="alpha/beta hydrolase"/>
    <property type="match status" value="1"/>
</dbReference>
<reference evidence="7 8" key="1">
    <citation type="submission" date="2019-07" db="EMBL/GenBank/DDBJ databases">
        <title>Rhodococcus cavernicolus sp. nov., isolated from a cave.</title>
        <authorList>
            <person name="Lee S.D."/>
        </authorList>
    </citation>
    <scope>NUCLEOTIDE SEQUENCE [LARGE SCALE GENOMIC DNA]</scope>
    <source>
        <strain evidence="7 8">C1-24</strain>
    </source>
</reference>
<dbReference type="GO" id="GO:0005737">
    <property type="term" value="C:cytoplasm"/>
    <property type="evidence" value="ECO:0007669"/>
    <property type="project" value="TreeGrafter"/>
</dbReference>
<proteinExistence type="inferred from homology"/>
<dbReference type="SUPFAM" id="SSF47336">
    <property type="entry name" value="ACP-like"/>
    <property type="match status" value="1"/>
</dbReference>
<keyword evidence="4" id="KW-0597">Phosphoprotein</keyword>
<name>A0A5A7S8K8_9NOCA</name>
<dbReference type="InterPro" id="IPR036736">
    <property type="entry name" value="ACP-like_sf"/>
</dbReference>
<evidence type="ECO:0000256" key="1">
    <source>
        <dbReference type="ARBA" id="ARBA00001957"/>
    </source>
</evidence>
<dbReference type="SMART" id="SM00823">
    <property type="entry name" value="PKS_PP"/>
    <property type="match status" value="1"/>
</dbReference>
<dbReference type="Gene3D" id="3.40.50.980">
    <property type="match status" value="4"/>
</dbReference>
<accession>A0A5A7S8K8</accession>
<evidence type="ECO:0000259" key="6">
    <source>
        <dbReference type="PROSITE" id="PS50075"/>
    </source>
</evidence>
<dbReference type="InterPro" id="IPR001242">
    <property type="entry name" value="Condensation_dom"/>
</dbReference>
<comment type="similarity">
    <text evidence="2">Belongs to the ATP-dependent AMP-binding enzyme family.</text>
</comment>
<dbReference type="RefSeq" id="WP_149430526.1">
    <property type="nucleotide sequence ID" value="NZ_VLNY01000005.1"/>
</dbReference>
<dbReference type="UniPathway" id="UPA00011"/>